<sequence length="28" mass="3382">MHSLLHGVQQPRRSGDLFFYNRYFELGL</sequence>
<proteinExistence type="predicted"/>
<dbReference type="EMBL" id="HACA01008094">
    <property type="protein sequence ID" value="CDW25455.1"/>
    <property type="molecule type" value="Transcribed_RNA"/>
</dbReference>
<reference evidence="1" key="1">
    <citation type="submission" date="2014-05" db="EMBL/GenBank/DDBJ databases">
        <authorList>
            <person name="Chronopoulou M."/>
        </authorList>
    </citation>
    <scope>NUCLEOTIDE SEQUENCE</scope>
    <source>
        <tissue evidence="1">Whole organism</tissue>
    </source>
</reference>
<name>A0A0K2TI27_LEPSM</name>
<evidence type="ECO:0000313" key="1">
    <source>
        <dbReference type="EMBL" id="CDW25455.1"/>
    </source>
</evidence>
<dbReference type="AlphaFoldDB" id="A0A0K2TI27"/>
<protein>
    <submittedName>
        <fullName evidence="1">Uncharacterized protein</fullName>
    </submittedName>
</protein>
<organism evidence="1">
    <name type="scientific">Lepeophtheirus salmonis</name>
    <name type="common">Salmon louse</name>
    <name type="synonym">Caligus salmonis</name>
    <dbReference type="NCBI Taxonomy" id="72036"/>
    <lineage>
        <taxon>Eukaryota</taxon>
        <taxon>Metazoa</taxon>
        <taxon>Ecdysozoa</taxon>
        <taxon>Arthropoda</taxon>
        <taxon>Crustacea</taxon>
        <taxon>Multicrustacea</taxon>
        <taxon>Hexanauplia</taxon>
        <taxon>Copepoda</taxon>
        <taxon>Siphonostomatoida</taxon>
        <taxon>Caligidae</taxon>
        <taxon>Lepeophtheirus</taxon>
    </lineage>
</organism>
<accession>A0A0K2TI27</accession>